<dbReference type="AlphaFoldDB" id="A5DUH9"/>
<sequence length="623" mass="69686">MNNNRIAERSGEIYEHEHEHEIEIENENGEARSGDMSSNKSHESVISRNQNKPQDLYSSTSSVDNYSSRDEAAQLQTNGGRSHKQEELVSPKSPRINNSRKLNIITPPSPENESVVYSDSDDLGSQSSLDLQSEDGRYTKRDIGQQLRSLARAPSSEEEGEENEQGYQGGEGYEINVTDLVLKIKSGTNVDDDGDDIKGSKLSSTTTTSSSSSSSSSSLSSSSSNGDKKEKGSSFSSGSTFNSGIGSGLNLKPSFKIDETPKKRNGPSSSTTPKRSRSSSRLRPKSRSKGAEGLFGSEEETPSGGSTRLRRARRKSREPSEKSHRSYDKPGTGYTSMPPSGKVFRNLLILEESLREQVIQQKAMRRKYLIFLSILCSIIAALTHHLYILDSSISSTGTMRIILQFFLISTVMTLLLYHLSGEYRKTIVVPRRFLSLTNKGLRQLNVRLVKIKTPFTDKVTDQIREISLSIVLFALKIFHIISPTSIQNKDSKIEVFLVTCQSQCQPRIGVADVKLLLNARVFNIDIREGWEIYRSEFWVNEGVRRRNNMLAFINGNQKQEKSKLVRRKRKSSSISPQAMPSKLSEQNLMKLNSKLESEEESRNHSLDFDRAGSPLKSEISRDF</sequence>
<dbReference type="KEGG" id="lel:PVL30_000980"/>
<reference evidence="3 4" key="1">
    <citation type="journal article" date="2009" name="Nature">
        <title>Evolution of pathogenicity and sexual reproduction in eight Candida genomes.</title>
        <authorList>
            <person name="Butler G."/>
            <person name="Rasmussen M.D."/>
            <person name="Lin M.F."/>
            <person name="Santos M.A."/>
            <person name="Sakthikumar S."/>
            <person name="Munro C.A."/>
            <person name="Rheinbay E."/>
            <person name="Grabherr M."/>
            <person name="Forche A."/>
            <person name="Reedy J.L."/>
            <person name="Agrafioti I."/>
            <person name="Arnaud M.B."/>
            <person name="Bates S."/>
            <person name="Brown A.J."/>
            <person name="Brunke S."/>
            <person name="Costanzo M.C."/>
            <person name="Fitzpatrick D.A."/>
            <person name="de Groot P.W."/>
            <person name="Harris D."/>
            <person name="Hoyer L.L."/>
            <person name="Hube B."/>
            <person name="Klis F.M."/>
            <person name="Kodira C."/>
            <person name="Lennard N."/>
            <person name="Logue M.E."/>
            <person name="Martin R."/>
            <person name="Neiman A.M."/>
            <person name="Nikolaou E."/>
            <person name="Quail M.A."/>
            <person name="Quinn J."/>
            <person name="Santos M.C."/>
            <person name="Schmitzberger F.F."/>
            <person name="Sherlock G."/>
            <person name="Shah P."/>
            <person name="Silverstein K.A."/>
            <person name="Skrzypek M.S."/>
            <person name="Soll D."/>
            <person name="Staggs R."/>
            <person name="Stansfield I."/>
            <person name="Stumpf M.P."/>
            <person name="Sudbery P.E."/>
            <person name="Srikantha T."/>
            <person name="Zeng Q."/>
            <person name="Berman J."/>
            <person name="Berriman M."/>
            <person name="Heitman J."/>
            <person name="Gow N.A."/>
            <person name="Lorenz M.C."/>
            <person name="Birren B.W."/>
            <person name="Kellis M."/>
            <person name="Cuomo C.A."/>
        </authorList>
    </citation>
    <scope>NUCLEOTIDE SEQUENCE [LARGE SCALE GENOMIC DNA]</scope>
    <source>
        <strain evidence="4">ATCC 11503 / BCRC 21390 / CBS 2605 / JCM 1781 / NBRC 1676 / NRRL YB-4239</strain>
    </source>
</reference>
<name>A5DUH9_LODEL</name>
<dbReference type="GO" id="GO:0004721">
    <property type="term" value="F:phosphoprotein phosphatase activity"/>
    <property type="evidence" value="ECO:0007669"/>
    <property type="project" value="TreeGrafter"/>
</dbReference>
<dbReference type="GeneID" id="5235324"/>
<feature type="compositionally biased region" description="Basic residues" evidence="1">
    <location>
        <begin position="274"/>
        <end position="288"/>
    </location>
</feature>
<keyword evidence="2" id="KW-1133">Transmembrane helix</keyword>
<organism evidence="3 4">
    <name type="scientific">Lodderomyces elongisporus (strain ATCC 11503 / CBS 2605 / JCM 1781 / NBRC 1676 / NRRL YB-4239)</name>
    <name type="common">Yeast</name>
    <name type="synonym">Saccharomyces elongisporus</name>
    <dbReference type="NCBI Taxonomy" id="379508"/>
    <lineage>
        <taxon>Eukaryota</taxon>
        <taxon>Fungi</taxon>
        <taxon>Dikarya</taxon>
        <taxon>Ascomycota</taxon>
        <taxon>Saccharomycotina</taxon>
        <taxon>Pichiomycetes</taxon>
        <taxon>Debaryomycetaceae</taxon>
        <taxon>Candida/Lodderomyces clade</taxon>
        <taxon>Lodderomyces</taxon>
    </lineage>
</organism>
<accession>A5DUH9</accession>
<evidence type="ECO:0000256" key="2">
    <source>
        <dbReference type="SAM" id="Phobius"/>
    </source>
</evidence>
<evidence type="ECO:0000313" key="3">
    <source>
        <dbReference type="EMBL" id="EDK42837.1"/>
    </source>
</evidence>
<dbReference type="GO" id="GO:0071595">
    <property type="term" value="C:Nem1-Spo7 phosphatase complex"/>
    <property type="evidence" value="ECO:0007669"/>
    <property type="project" value="TreeGrafter"/>
</dbReference>
<dbReference type="InterPro" id="IPR005605">
    <property type="entry name" value="Spo7"/>
</dbReference>
<feature type="compositionally biased region" description="Low complexity" evidence="1">
    <location>
        <begin position="233"/>
        <end position="244"/>
    </location>
</feature>
<keyword evidence="2" id="KW-0812">Transmembrane</keyword>
<dbReference type="HOGENOM" id="CLU_030111_0_0_1"/>
<evidence type="ECO:0000313" key="4">
    <source>
        <dbReference type="Proteomes" id="UP000001996"/>
    </source>
</evidence>
<feature type="compositionally biased region" description="Polar residues" evidence="1">
    <location>
        <begin position="574"/>
        <end position="590"/>
    </location>
</feature>
<feature type="region of interest" description="Disordered" evidence="1">
    <location>
        <begin position="1"/>
        <end position="173"/>
    </location>
</feature>
<evidence type="ECO:0008006" key="5">
    <source>
        <dbReference type="Google" id="ProtNLM"/>
    </source>
</evidence>
<evidence type="ECO:0000256" key="1">
    <source>
        <dbReference type="SAM" id="MobiDB-lite"/>
    </source>
</evidence>
<feature type="compositionally biased region" description="Basic and acidic residues" evidence="1">
    <location>
        <begin position="593"/>
        <end position="610"/>
    </location>
</feature>
<feature type="compositionally biased region" description="Basic and acidic residues" evidence="1">
    <location>
        <begin position="134"/>
        <end position="143"/>
    </location>
</feature>
<feature type="compositionally biased region" description="Polar residues" evidence="1">
    <location>
        <begin position="46"/>
        <end position="57"/>
    </location>
</feature>
<dbReference type="STRING" id="379508.A5DUH9"/>
<dbReference type="Proteomes" id="UP000001996">
    <property type="component" value="Unassembled WGS sequence"/>
</dbReference>
<feature type="transmembrane region" description="Helical" evidence="2">
    <location>
        <begin position="368"/>
        <end position="389"/>
    </location>
</feature>
<dbReference type="PANTHER" id="PTHR28249:SF1">
    <property type="entry name" value="SPORULATION-SPECIFIC PROTEIN SPO7"/>
    <property type="match status" value="1"/>
</dbReference>
<feature type="region of interest" description="Disordered" evidence="1">
    <location>
        <begin position="563"/>
        <end position="623"/>
    </location>
</feature>
<dbReference type="EMBL" id="CH981524">
    <property type="protein sequence ID" value="EDK42837.1"/>
    <property type="molecule type" value="Genomic_DNA"/>
</dbReference>
<feature type="transmembrane region" description="Helical" evidence="2">
    <location>
        <begin position="401"/>
        <end position="419"/>
    </location>
</feature>
<dbReference type="GO" id="GO:0019888">
    <property type="term" value="F:protein phosphatase regulator activity"/>
    <property type="evidence" value="ECO:0007669"/>
    <property type="project" value="InterPro"/>
</dbReference>
<dbReference type="OrthoDB" id="5599171at2759"/>
<dbReference type="InParanoid" id="A5DUH9"/>
<keyword evidence="4" id="KW-1185">Reference proteome</keyword>
<gene>
    <name evidence="3" type="ORF">LELG_01015</name>
</gene>
<feature type="compositionally biased region" description="Low complexity" evidence="1">
    <location>
        <begin position="202"/>
        <end position="224"/>
    </location>
</feature>
<feature type="compositionally biased region" description="Basic and acidic residues" evidence="1">
    <location>
        <begin position="1"/>
        <end position="33"/>
    </location>
</feature>
<protein>
    <recommendedName>
        <fullName evidence="5">Sporulation-specific protein SPO7</fullName>
    </recommendedName>
</protein>
<feature type="compositionally biased region" description="Basic and acidic residues" evidence="1">
    <location>
        <begin position="317"/>
        <end position="328"/>
    </location>
</feature>
<dbReference type="Pfam" id="PF03907">
    <property type="entry name" value="Spo7"/>
    <property type="match status" value="1"/>
</dbReference>
<dbReference type="GO" id="GO:0006998">
    <property type="term" value="P:nuclear envelope organization"/>
    <property type="evidence" value="ECO:0007669"/>
    <property type="project" value="TreeGrafter"/>
</dbReference>
<feature type="region of interest" description="Disordered" evidence="1">
    <location>
        <begin position="187"/>
        <end position="339"/>
    </location>
</feature>
<dbReference type="VEuPathDB" id="FungiDB:LELG_01015"/>
<keyword evidence="2" id="KW-0472">Membrane</keyword>
<dbReference type="PANTHER" id="PTHR28249">
    <property type="entry name" value="SPORULATION-SPECIFIC PROTEIN SPO7"/>
    <property type="match status" value="1"/>
</dbReference>
<dbReference type="eggNOG" id="ENOG502QTI4">
    <property type="taxonomic scope" value="Eukaryota"/>
</dbReference>
<proteinExistence type="predicted"/>